<keyword evidence="3" id="KW-1185">Reference proteome</keyword>
<feature type="chain" id="PRO_5008069412" description="PEP-CTERM protein-sorting domain-containing protein" evidence="1">
    <location>
        <begin position="27"/>
        <end position="253"/>
    </location>
</feature>
<dbReference type="AlphaFoldDB" id="A0A177NP09"/>
<dbReference type="RefSeq" id="WP_064027893.1">
    <property type="nucleotide sequence ID" value="NZ_LUUK01000155.1"/>
</dbReference>
<accession>A0A177NP09</accession>
<gene>
    <name evidence="2" type="ORF">A1355_04120</name>
</gene>
<keyword evidence="1" id="KW-0732">Signal</keyword>
<organism evidence="2 3">
    <name type="scientific">Methylomonas koyamae</name>
    <dbReference type="NCBI Taxonomy" id="702114"/>
    <lineage>
        <taxon>Bacteria</taxon>
        <taxon>Pseudomonadati</taxon>
        <taxon>Pseudomonadota</taxon>
        <taxon>Gammaproteobacteria</taxon>
        <taxon>Methylococcales</taxon>
        <taxon>Methylococcaceae</taxon>
        <taxon>Methylomonas</taxon>
    </lineage>
</organism>
<dbReference type="Proteomes" id="UP000077628">
    <property type="component" value="Unassembled WGS sequence"/>
</dbReference>
<dbReference type="OrthoDB" id="7468147at2"/>
<sequence>MQFKFGGIHKAILGATLGLMSLTADAAHQIVNVAGTAGPWNWELGGLNGDYAYGLGADGSDAIPDYTPPARLKLADIGIGAGDSIYITYLDGLTNAFGDVPNVNNNGHVGSVFKDDELGSSGQVLPSYYYESEWGKNQDPDDPAPYGLFLQSLVGALTDDGGNIVQLLSVGSVIKLDSGQGFVYGISFELPVGATYVQFGLNDDIFGDNTGSLNVCVSSVDEECGTSPVPVPGAVWMFGSAIAGLATYLRRRV</sequence>
<evidence type="ECO:0000256" key="1">
    <source>
        <dbReference type="SAM" id="SignalP"/>
    </source>
</evidence>
<protein>
    <recommendedName>
        <fullName evidence="4">PEP-CTERM protein-sorting domain-containing protein</fullName>
    </recommendedName>
</protein>
<dbReference type="EMBL" id="LUUK01000155">
    <property type="protein sequence ID" value="OAI19695.1"/>
    <property type="molecule type" value="Genomic_DNA"/>
</dbReference>
<proteinExistence type="predicted"/>
<evidence type="ECO:0000313" key="2">
    <source>
        <dbReference type="EMBL" id="OAI19695.1"/>
    </source>
</evidence>
<dbReference type="STRING" id="702114.A1355_04120"/>
<evidence type="ECO:0008006" key="4">
    <source>
        <dbReference type="Google" id="ProtNLM"/>
    </source>
</evidence>
<reference evidence="3" key="1">
    <citation type="submission" date="2016-03" db="EMBL/GenBank/DDBJ databases">
        <authorList>
            <person name="Heylen K."/>
            <person name="De Vos P."/>
            <person name="Vekeman B."/>
        </authorList>
    </citation>
    <scope>NUCLEOTIDE SEQUENCE [LARGE SCALE GENOMIC DNA]</scope>
    <source>
        <strain evidence="3">R-45383</strain>
    </source>
</reference>
<name>A0A177NP09_9GAMM</name>
<evidence type="ECO:0000313" key="3">
    <source>
        <dbReference type="Proteomes" id="UP000077628"/>
    </source>
</evidence>
<comment type="caution">
    <text evidence="2">The sequence shown here is derived from an EMBL/GenBank/DDBJ whole genome shotgun (WGS) entry which is preliminary data.</text>
</comment>
<feature type="signal peptide" evidence="1">
    <location>
        <begin position="1"/>
        <end position="26"/>
    </location>
</feature>